<name>A0ABX5HR00_9GAMM</name>
<dbReference type="EMBL" id="PYSG01000002">
    <property type="protein sequence ID" value="PTA49271.1"/>
    <property type="molecule type" value="Genomic_DNA"/>
</dbReference>
<reference evidence="1 2" key="1">
    <citation type="submission" date="2018-03" db="EMBL/GenBank/DDBJ databases">
        <authorList>
            <person name="Dailey F.E."/>
        </authorList>
    </citation>
    <scope>NUCLEOTIDE SEQUENCE [LARGE SCALE GENOMIC DNA]</scope>
    <source>
        <strain evidence="1 2">CW7</strain>
    </source>
</reference>
<reference evidence="1 2" key="2">
    <citation type="submission" date="2018-04" db="EMBL/GenBank/DDBJ databases">
        <title>Genomic sequence of a freshwater isolate of Shewanella morhuae.</title>
        <authorList>
            <person name="Castillo D.E."/>
            <person name="Gram L."/>
        </authorList>
    </citation>
    <scope>NUCLEOTIDE SEQUENCE [LARGE SCALE GENOMIC DNA]</scope>
    <source>
        <strain evidence="1 2">CW7</strain>
    </source>
</reference>
<gene>
    <name evidence="1" type="ORF">C9I43_01375</name>
</gene>
<sequence>MATKFQNPPVVYTAAKLIFAESIGSYSDEKYKSLLTALESHSFDSYTVSKLMGVQLKQSDNQFTAIPTNAERVGYFSENRRRCAVIDENTIELRLSEYDNHTRFLDEFKSLIDICFTRGIAIGNKLREIELHYVDLFVPQNCQLKDMFASSVTMPMDQFYSDENDALKVGATSFTRVLASGTSRVSINLEQLKVLDAQRRKYLPDSLVELDSKLSMPLDVERLFTSKLQNEYAIVHTACGSLIDMDSVDTAKIREMLELLYIESRKTFDHMLAPKICDGIWEVEAK</sequence>
<keyword evidence="2" id="KW-1185">Reference proteome</keyword>
<dbReference type="Proteomes" id="UP000240506">
    <property type="component" value="Unassembled WGS sequence"/>
</dbReference>
<dbReference type="RefSeq" id="WP_107881627.1">
    <property type="nucleotide sequence ID" value="NZ_PYSG01000002.1"/>
</dbReference>
<evidence type="ECO:0008006" key="3">
    <source>
        <dbReference type="Google" id="ProtNLM"/>
    </source>
</evidence>
<proteinExistence type="predicted"/>
<evidence type="ECO:0000313" key="2">
    <source>
        <dbReference type="Proteomes" id="UP000240506"/>
    </source>
</evidence>
<organism evidence="1 2">
    <name type="scientific">Shewanella morhuae</name>
    <dbReference type="NCBI Taxonomy" id="365591"/>
    <lineage>
        <taxon>Bacteria</taxon>
        <taxon>Pseudomonadati</taxon>
        <taxon>Pseudomonadota</taxon>
        <taxon>Gammaproteobacteria</taxon>
        <taxon>Alteromonadales</taxon>
        <taxon>Shewanellaceae</taxon>
        <taxon>Shewanella</taxon>
    </lineage>
</organism>
<protein>
    <recommendedName>
        <fullName evidence="3">TIGR04255 family protein</fullName>
    </recommendedName>
</protein>
<comment type="caution">
    <text evidence="1">The sequence shown here is derived from an EMBL/GenBank/DDBJ whole genome shotgun (WGS) entry which is preliminary data.</text>
</comment>
<evidence type="ECO:0000313" key="1">
    <source>
        <dbReference type="EMBL" id="PTA49271.1"/>
    </source>
</evidence>
<accession>A0ABX5HR00</accession>